<dbReference type="PANTHER" id="PTHR43133">
    <property type="entry name" value="RNA POLYMERASE ECF-TYPE SIGMA FACTO"/>
    <property type="match status" value="1"/>
</dbReference>
<dbReference type="AlphaFoldDB" id="A0A7W9LM77"/>
<dbReference type="Proteomes" id="UP000542813">
    <property type="component" value="Unassembled WGS sequence"/>
</dbReference>
<evidence type="ECO:0000313" key="8">
    <source>
        <dbReference type="Proteomes" id="UP000542813"/>
    </source>
</evidence>
<sequence length="198" mass="22319">MASTTRAPDHTDQHLTSRRQRFEALFTAHSSTVLAYALRRVDVAADAADIAAETFVVVWRRIDDVPAADEARLWLYGVARRVLANHSRSDRRRHLLAGRLRDHLATEARAQRPGDDEPEVEIVRAALARLHAADRELIELTSWEGLTPTEAAAVLMVAPSSLRSRLHRARQRLRVELEALGWTAPRTPDDQLDDQEES</sequence>
<dbReference type="GO" id="GO:0016987">
    <property type="term" value="F:sigma factor activity"/>
    <property type="evidence" value="ECO:0007669"/>
    <property type="project" value="UniProtKB-KW"/>
</dbReference>
<keyword evidence="4" id="KW-0804">Transcription</keyword>
<dbReference type="Gene3D" id="1.10.1740.10">
    <property type="match status" value="1"/>
</dbReference>
<organism evidence="7 8">
    <name type="scientific">Jiangella mangrovi</name>
    <dbReference type="NCBI Taxonomy" id="1524084"/>
    <lineage>
        <taxon>Bacteria</taxon>
        <taxon>Bacillati</taxon>
        <taxon>Actinomycetota</taxon>
        <taxon>Actinomycetes</taxon>
        <taxon>Jiangellales</taxon>
        <taxon>Jiangellaceae</taxon>
        <taxon>Jiangella</taxon>
    </lineage>
</organism>
<dbReference type="GO" id="GO:0003677">
    <property type="term" value="F:DNA binding"/>
    <property type="evidence" value="ECO:0007669"/>
    <property type="project" value="InterPro"/>
</dbReference>
<dbReference type="InterPro" id="IPR036388">
    <property type="entry name" value="WH-like_DNA-bd_sf"/>
</dbReference>
<comment type="similarity">
    <text evidence="1">Belongs to the sigma-70 factor family. ECF subfamily.</text>
</comment>
<evidence type="ECO:0000256" key="3">
    <source>
        <dbReference type="ARBA" id="ARBA00023082"/>
    </source>
</evidence>
<keyword evidence="2" id="KW-0805">Transcription regulation</keyword>
<dbReference type="InterPro" id="IPR007627">
    <property type="entry name" value="RNA_pol_sigma70_r2"/>
</dbReference>
<keyword evidence="8" id="KW-1185">Reference proteome</keyword>
<dbReference type="EMBL" id="JACHMM010000001">
    <property type="protein sequence ID" value="MBB5788983.1"/>
    <property type="molecule type" value="Genomic_DNA"/>
</dbReference>
<evidence type="ECO:0000313" key="7">
    <source>
        <dbReference type="EMBL" id="MBB5788983.1"/>
    </source>
</evidence>
<comment type="caution">
    <text evidence="7">The sequence shown here is derived from an EMBL/GenBank/DDBJ whole genome shotgun (WGS) entry which is preliminary data.</text>
</comment>
<dbReference type="Pfam" id="PF08281">
    <property type="entry name" value="Sigma70_r4_2"/>
    <property type="match status" value="1"/>
</dbReference>
<feature type="domain" description="RNA polymerase sigma-70 region 2" evidence="5">
    <location>
        <begin position="25"/>
        <end position="93"/>
    </location>
</feature>
<accession>A0A7W9LM77</accession>
<dbReference type="PANTHER" id="PTHR43133:SF25">
    <property type="entry name" value="RNA POLYMERASE SIGMA FACTOR RFAY-RELATED"/>
    <property type="match status" value="1"/>
</dbReference>
<dbReference type="Gene3D" id="1.10.10.10">
    <property type="entry name" value="Winged helix-like DNA-binding domain superfamily/Winged helix DNA-binding domain"/>
    <property type="match status" value="1"/>
</dbReference>
<dbReference type="SUPFAM" id="SSF88946">
    <property type="entry name" value="Sigma2 domain of RNA polymerase sigma factors"/>
    <property type="match status" value="1"/>
</dbReference>
<dbReference type="InterPro" id="IPR013324">
    <property type="entry name" value="RNA_pol_sigma_r3/r4-like"/>
</dbReference>
<protein>
    <submittedName>
        <fullName evidence="7">RNA polymerase sigma-70 factor (ECF subfamily)</fullName>
    </submittedName>
</protein>
<dbReference type="InterPro" id="IPR039425">
    <property type="entry name" value="RNA_pol_sigma-70-like"/>
</dbReference>
<dbReference type="NCBIfam" id="TIGR02937">
    <property type="entry name" value="sigma70-ECF"/>
    <property type="match status" value="1"/>
</dbReference>
<evidence type="ECO:0000256" key="4">
    <source>
        <dbReference type="ARBA" id="ARBA00023163"/>
    </source>
</evidence>
<dbReference type="SUPFAM" id="SSF88659">
    <property type="entry name" value="Sigma3 and sigma4 domains of RNA polymerase sigma factors"/>
    <property type="match status" value="1"/>
</dbReference>
<dbReference type="InterPro" id="IPR013325">
    <property type="entry name" value="RNA_pol_sigma_r2"/>
</dbReference>
<feature type="domain" description="RNA polymerase sigma factor 70 region 4 type 2" evidence="6">
    <location>
        <begin position="122"/>
        <end position="173"/>
    </location>
</feature>
<dbReference type="Pfam" id="PF04542">
    <property type="entry name" value="Sigma70_r2"/>
    <property type="match status" value="1"/>
</dbReference>
<evidence type="ECO:0000259" key="5">
    <source>
        <dbReference type="Pfam" id="PF04542"/>
    </source>
</evidence>
<dbReference type="RefSeq" id="WP_221441075.1">
    <property type="nucleotide sequence ID" value="NZ_JACHMM010000001.1"/>
</dbReference>
<proteinExistence type="inferred from homology"/>
<evidence type="ECO:0000259" key="6">
    <source>
        <dbReference type="Pfam" id="PF08281"/>
    </source>
</evidence>
<dbReference type="InterPro" id="IPR014284">
    <property type="entry name" value="RNA_pol_sigma-70_dom"/>
</dbReference>
<dbReference type="InterPro" id="IPR013249">
    <property type="entry name" value="RNA_pol_sigma70_r4_t2"/>
</dbReference>
<keyword evidence="3" id="KW-0731">Sigma factor</keyword>
<evidence type="ECO:0000256" key="1">
    <source>
        <dbReference type="ARBA" id="ARBA00010641"/>
    </source>
</evidence>
<dbReference type="GO" id="GO:0006352">
    <property type="term" value="P:DNA-templated transcription initiation"/>
    <property type="evidence" value="ECO:0007669"/>
    <property type="project" value="InterPro"/>
</dbReference>
<gene>
    <name evidence="7" type="ORF">HD601_003558</name>
</gene>
<evidence type="ECO:0000256" key="2">
    <source>
        <dbReference type="ARBA" id="ARBA00023015"/>
    </source>
</evidence>
<name>A0A7W9LM77_9ACTN</name>
<reference evidence="7 8" key="1">
    <citation type="submission" date="2020-08" db="EMBL/GenBank/DDBJ databases">
        <title>Sequencing the genomes of 1000 actinobacteria strains.</title>
        <authorList>
            <person name="Klenk H.-P."/>
        </authorList>
    </citation>
    <scope>NUCLEOTIDE SEQUENCE [LARGE SCALE GENOMIC DNA]</scope>
    <source>
        <strain evidence="7 8">DSM 102122</strain>
    </source>
</reference>